<feature type="region of interest" description="Disordered" evidence="1">
    <location>
        <begin position="120"/>
        <end position="145"/>
    </location>
</feature>
<keyword evidence="3" id="KW-1185">Reference proteome</keyword>
<evidence type="ECO:0000313" key="2">
    <source>
        <dbReference type="EMBL" id="EGT46025.1"/>
    </source>
</evidence>
<dbReference type="AlphaFoldDB" id="G0P5R3"/>
<organism evidence="3">
    <name type="scientific">Caenorhabditis brenneri</name>
    <name type="common">Nematode worm</name>
    <dbReference type="NCBI Taxonomy" id="135651"/>
    <lineage>
        <taxon>Eukaryota</taxon>
        <taxon>Metazoa</taxon>
        <taxon>Ecdysozoa</taxon>
        <taxon>Nematoda</taxon>
        <taxon>Chromadorea</taxon>
        <taxon>Rhabditida</taxon>
        <taxon>Rhabditina</taxon>
        <taxon>Rhabditomorpha</taxon>
        <taxon>Rhabditoidea</taxon>
        <taxon>Rhabditidae</taxon>
        <taxon>Peloderinae</taxon>
        <taxon>Caenorhabditis</taxon>
    </lineage>
</organism>
<reference evidence="3" key="1">
    <citation type="submission" date="2011-07" db="EMBL/GenBank/DDBJ databases">
        <authorList>
            <consortium name="Caenorhabditis brenneri Sequencing and Analysis Consortium"/>
            <person name="Wilson R.K."/>
        </authorList>
    </citation>
    <scope>NUCLEOTIDE SEQUENCE [LARGE SCALE GENOMIC DNA]</scope>
    <source>
        <strain evidence="3">PB2801</strain>
    </source>
</reference>
<dbReference type="HOGENOM" id="CLU_035543_0_0_1"/>
<evidence type="ECO:0000256" key="1">
    <source>
        <dbReference type="SAM" id="MobiDB-lite"/>
    </source>
</evidence>
<dbReference type="InParanoid" id="G0P5R3"/>
<accession>G0P5R3</accession>
<feature type="region of interest" description="Disordered" evidence="1">
    <location>
        <begin position="208"/>
        <end position="283"/>
    </location>
</feature>
<sequence length="385" mass="44122">MTRDEIEDLLEQICRENNYPKMETKKLIQSKTGMSIEAINQRFQKKRKMEQPDGTLPKRAPVPFSMDIREKLLEKYVLGEKVSLEEREALSKKTGLTLKQNPELQTEDLQNLARKYRKLNENHEDEQKNGEIEGHKNGEMTDGMRTWSTSRRNTYKRSLKMPNKEINKLIEAALQVRFLPTIETKEKLCKTTGLSMEALTTRMSRIRRKPFPKTPSSSNGGGSIIHELMGCHDPETGPSRDGSGTPKSYVTEQIEEMKVADSPNPQNIQATHDSKMTPDDNDSSTTINVTIESPFSLSPPTINPDEIQDFLTAAYKNNLDPSFTEIEHWASQIGKSVSWVYEWIKHYRSHSGYAEGLDLDRNMNKNHSYRLMELSEVLTGRNGER</sequence>
<dbReference type="EMBL" id="GL380087">
    <property type="protein sequence ID" value="EGT46025.1"/>
    <property type="molecule type" value="Genomic_DNA"/>
</dbReference>
<evidence type="ECO:0000313" key="3">
    <source>
        <dbReference type="Proteomes" id="UP000008068"/>
    </source>
</evidence>
<proteinExistence type="predicted"/>
<dbReference type="Proteomes" id="UP000008068">
    <property type="component" value="Unassembled WGS sequence"/>
</dbReference>
<protein>
    <recommendedName>
        <fullName evidence="4">Homeobox domain-containing protein</fullName>
    </recommendedName>
</protein>
<gene>
    <name evidence="2" type="ORF">CAEBREN_09192</name>
</gene>
<evidence type="ECO:0008006" key="4">
    <source>
        <dbReference type="Google" id="ProtNLM"/>
    </source>
</evidence>
<name>G0P5R3_CAEBE</name>
<feature type="compositionally biased region" description="Basic and acidic residues" evidence="1">
    <location>
        <begin position="120"/>
        <end position="139"/>
    </location>
</feature>